<reference evidence="2 3" key="1">
    <citation type="submission" date="2019-03" db="EMBL/GenBank/DDBJ databases">
        <title>Genomic analyses of the natural microbiome of Caenorhabditis elegans.</title>
        <authorList>
            <person name="Samuel B."/>
        </authorList>
    </citation>
    <scope>NUCLEOTIDE SEQUENCE [LARGE SCALE GENOMIC DNA]</scope>
    <source>
        <strain evidence="2 3">JUb89</strain>
    </source>
</reference>
<dbReference type="Proteomes" id="UP000294963">
    <property type="component" value="Unassembled WGS sequence"/>
</dbReference>
<keyword evidence="1" id="KW-0472">Membrane</keyword>
<feature type="transmembrane region" description="Helical" evidence="1">
    <location>
        <begin position="44"/>
        <end position="61"/>
    </location>
</feature>
<evidence type="ECO:0000313" key="2">
    <source>
        <dbReference type="EMBL" id="TCM65088.1"/>
    </source>
</evidence>
<feature type="transmembrane region" description="Helical" evidence="1">
    <location>
        <begin position="102"/>
        <end position="135"/>
    </location>
</feature>
<gene>
    <name evidence="2" type="ORF">EC844_11651</name>
</gene>
<keyword evidence="1" id="KW-0812">Transmembrane</keyword>
<name>A0A4V2R0K8_ACICA</name>
<dbReference type="AlphaFoldDB" id="A0A4V2R0K8"/>
<sequence>MKISTRIDRNIKLNIMFTVLSCFLIWFLSNGYFNRHIVHKNPQLFWIIFLICAILMSYKMARMNFFIPLKTMISLIVAFIIAVMIVLITVSDYKDIFVVNNLYWLLFSPIGGFSVMKLHLVIPMISGFYLIILIYKLYRP</sequence>
<comment type="caution">
    <text evidence="2">The sequence shown here is derived from an EMBL/GenBank/DDBJ whole genome shotgun (WGS) entry which is preliminary data.</text>
</comment>
<protein>
    <submittedName>
        <fullName evidence="2">Uncharacterized protein</fullName>
    </submittedName>
</protein>
<accession>A0A4V2R0K8</accession>
<proteinExistence type="predicted"/>
<evidence type="ECO:0000313" key="3">
    <source>
        <dbReference type="Proteomes" id="UP000294963"/>
    </source>
</evidence>
<feature type="transmembrane region" description="Helical" evidence="1">
    <location>
        <begin position="12"/>
        <end position="32"/>
    </location>
</feature>
<keyword evidence="1" id="KW-1133">Transmembrane helix</keyword>
<dbReference type="EMBL" id="SLVJ01000016">
    <property type="protein sequence ID" value="TCM65088.1"/>
    <property type="molecule type" value="Genomic_DNA"/>
</dbReference>
<organism evidence="2 3">
    <name type="scientific">Acinetobacter calcoaceticus</name>
    <dbReference type="NCBI Taxonomy" id="471"/>
    <lineage>
        <taxon>Bacteria</taxon>
        <taxon>Pseudomonadati</taxon>
        <taxon>Pseudomonadota</taxon>
        <taxon>Gammaproteobacteria</taxon>
        <taxon>Moraxellales</taxon>
        <taxon>Moraxellaceae</taxon>
        <taxon>Acinetobacter</taxon>
        <taxon>Acinetobacter calcoaceticus/baumannii complex</taxon>
    </lineage>
</organism>
<feature type="transmembrane region" description="Helical" evidence="1">
    <location>
        <begin position="73"/>
        <end position="90"/>
    </location>
</feature>
<evidence type="ECO:0000256" key="1">
    <source>
        <dbReference type="SAM" id="Phobius"/>
    </source>
</evidence>
<keyword evidence="3" id="KW-1185">Reference proteome</keyword>